<dbReference type="Gene3D" id="3.20.20.80">
    <property type="entry name" value="Glycosidases"/>
    <property type="match status" value="1"/>
</dbReference>
<dbReference type="STRING" id="46177.SAMN05660976_01912"/>
<gene>
    <name evidence="1" type="ORF">SAMN05660976_01912</name>
</gene>
<sequence>MKMGVNYDVGFLPGPGLTRKAFDVEDVRRDMRTIARDLHCACVRVSGADPARVAVAAEEAAAEGLEVWFSPLPVDLGPAGTLAVVADAAERAETLRRGGARVVLVTGCELSAFAHGFIPGDGHRERLRAMMTGDVAWWTSLMDVMPRFNAFLAETASAARERFSGPLSYASGPWEPVDWTPFDVVGVDAYRAAYNAHDYLDDLRAHFRHGKPVAVTEFGTCPYRGAGDRGGSAWMVPDGAVPDEGEQARYFEELTDLFEREGVDTALWFTFAAFHLAEGSDLGSYGVVGRRGGSRWEPREVFHAMAARYGRGGGPVRDARN</sequence>
<protein>
    <submittedName>
        <fullName evidence="1">Uncharacterized protein</fullName>
    </submittedName>
</protein>
<proteinExistence type="predicted"/>
<dbReference type="SUPFAM" id="SSF51445">
    <property type="entry name" value="(Trans)glycosidases"/>
    <property type="match status" value="1"/>
</dbReference>
<dbReference type="InterPro" id="IPR017853">
    <property type="entry name" value="GH"/>
</dbReference>
<evidence type="ECO:0000313" key="1">
    <source>
        <dbReference type="EMBL" id="SEL18360.1"/>
    </source>
</evidence>
<keyword evidence="2" id="KW-1185">Reference proteome</keyword>
<evidence type="ECO:0000313" key="2">
    <source>
        <dbReference type="Proteomes" id="UP000198953"/>
    </source>
</evidence>
<dbReference type="EMBL" id="FOBF01000004">
    <property type="protein sequence ID" value="SEL18360.1"/>
    <property type="molecule type" value="Genomic_DNA"/>
</dbReference>
<dbReference type="OrthoDB" id="151193at2"/>
<accession>A0A1H7N4C6</accession>
<dbReference type="AlphaFoldDB" id="A0A1H7N4C6"/>
<dbReference type="Proteomes" id="UP000198953">
    <property type="component" value="Unassembled WGS sequence"/>
</dbReference>
<dbReference type="RefSeq" id="WP_091099748.1">
    <property type="nucleotide sequence ID" value="NZ_FOBF01000004.1"/>
</dbReference>
<organism evidence="1 2">
    <name type="scientific">Nonomuraea pusilla</name>
    <dbReference type="NCBI Taxonomy" id="46177"/>
    <lineage>
        <taxon>Bacteria</taxon>
        <taxon>Bacillati</taxon>
        <taxon>Actinomycetota</taxon>
        <taxon>Actinomycetes</taxon>
        <taxon>Streptosporangiales</taxon>
        <taxon>Streptosporangiaceae</taxon>
        <taxon>Nonomuraea</taxon>
    </lineage>
</organism>
<reference evidence="1 2" key="1">
    <citation type="submission" date="2016-10" db="EMBL/GenBank/DDBJ databases">
        <authorList>
            <person name="de Groot N.N."/>
        </authorList>
    </citation>
    <scope>NUCLEOTIDE SEQUENCE [LARGE SCALE GENOMIC DNA]</scope>
    <source>
        <strain evidence="1 2">DSM 43357</strain>
    </source>
</reference>
<name>A0A1H7N4C6_9ACTN</name>